<proteinExistence type="predicted"/>
<evidence type="ECO:0000256" key="7">
    <source>
        <dbReference type="SAM" id="SignalP"/>
    </source>
</evidence>
<dbReference type="OMA" id="YQICVAP"/>
<evidence type="ECO:0000256" key="2">
    <source>
        <dbReference type="ARBA" id="ARBA00022679"/>
    </source>
</evidence>
<evidence type="ECO:0008006" key="10">
    <source>
        <dbReference type="Google" id="ProtNLM"/>
    </source>
</evidence>
<reference evidence="8" key="3">
    <citation type="submission" date="2025-09" db="UniProtKB">
        <authorList>
            <consortium name="Ensembl"/>
        </authorList>
    </citation>
    <scope>IDENTIFICATION</scope>
</reference>
<accession>H2YAA4</accession>
<dbReference type="GO" id="GO:0043843">
    <property type="term" value="F:ADP-specific glucokinase activity"/>
    <property type="evidence" value="ECO:0007669"/>
    <property type="project" value="TreeGrafter"/>
</dbReference>
<evidence type="ECO:0000313" key="8">
    <source>
        <dbReference type="Ensembl" id="ENSCSAVP00000002252.1"/>
    </source>
</evidence>
<sequence>KFSGAVSLLVILVAVLFNRRNGIQDFNKAIPDILDSLRKAEKLVEVNQNIKIAVGFGGCMDVFVNAVELLNVVDIKTPKTPKHQSILTKKEDLSEGFAYFFRHGAAAERYMSNDTLFQELVSAAEKIPNFRSAMGGNAPVMANRFAAEGADVLLAAQASQDFKKHLNSTIQIAGNETDRNDIHLIMEYKTGEKWGQYESTRANRFIVHSDKFNPTLGSLEPLMNAYVKFNPDLLVVGGLQMMDNFPFREGERNKRLNILQQLLVDATQRKTLTHFELASFVDESLVTDLMDKVLPYSDSMGMNEQELPNLLSFVKYSNITMISDCYPRVATVLDQLRSSYKILRSKYNRISRIHVHTIAFQAILTKKSSQWKNTMSATAHASLTANRHVCGTPVVDVLKSKLLFDDSFSTTVDTMKANKVPLIPDKPVSCWEEDYGDGEVVQICIAPNLVCTQVHQTAGGGDNISSAGLSFQI</sequence>
<dbReference type="AlphaFoldDB" id="H2YAA4"/>
<protein>
    <recommendedName>
        <fullName evidence="10">ADP-dependent glucokinase</fullName>
    </recommendedName>
</protein>
<reference evidence="8" key="2">
    <citation type="submission" date="2025-08" db="UniProtKB">
        <authorList>
            <consortium name="Ensembl"/>
        </authorList>
    </citation>
    <scope>IDENTIFICATION</scope>
</reference>
<reference evidence="9" key="1">
    <citation type="submission" date="2003-08" db="EMBL/GenBank/DDBJ databases">
        <authorList>
            <person name="Birren B."/>
            <person name="Nusbaum C."/>
            <person name="Abebe A."/>
            <person name="Abouelleil A."/>
            <person name="Adekoya E."/>
            <person name="Ait-zahra M."/>
            <person name="Allen N."/>
            <person name="Allen T."/>
            <person name="An P."/>
            <person name="Anderson M."/>
            <person name="Anderson S."/>
            <person name="Arachchi H."/>
            <person name="Armbruster J."/>
            <person name="Bachantsang P."/>
            <person name="Baldwin J."/>
            <person name="Barry A."/>
            <person name="Bayul T."/>
            <person name="Blitshsteyn B."/>
            <person name="Bloom T."/>
            <person name="Blye J."/>
            <person name="Boguslavskiy L."/>
            <person name="Borowsky M."/>
            <person name="Boukhgalter B."/>
            <person name="Brunache A."/>
            <person name="Butler J."/>
            <person name="Calixte N."/>
            <person name="Calvo S."/>
            <person name="Camarata J."/>
            <person name="Campo K."/>
            <person name="Chang J."/>
            <person name="Cheshatsang Y."/>
            <person name="Citroen M."/>
            <person name="Collymore A."/>
            <person name="Considine T."/>
            <person name="Cook A."/>
            <person name="Cooke P."/>
            <person name="Corum B."/>
            <person name="Cuomo C."/>
            <person name="David R."/>
            <person name="Dawoe T."/>
            <person name="Degray S."/>
            <person name="Dodge S."/>
            <person name="Dooley K."/>
            <person name="Dorje P."/>
            <person name="Dorjee K."/>
            <person name="Dorris L."/>
            <person name="Duffey N."/>
            <person name="Dupes A."/>
            <person name="Elkins T."/>
            <person name="Engels R."/>
            <person name="Erickson J."/>
            <person name="Farina A."/>
            <person name="Faro S."/>
            <person name="Ferreira P."/>
            <person name="Fischer H."/>
            <person name="Fitzgerald M."/>
            <person name="Foley K."/>
            <person name="Gage D."/>
            <person name="Galagan J."/>
            <person name="Gearin G."/>
            <person name="Gnerre S."/>
            <person name="Gnirke A."/>
            <person name="Goyette A."/>
            <person name="Graham J."/>
            <person name="Grandbois E."/>
            <person name="Gyaltsen K."/>
            <person name="Hafez N."/>
            <person name="Hagopian D."/>
            <person name="Hagos B."/>
            <person name="Hall J."/>
            <person name="Hatcher B."/>
            <person name="Heller A."/>
            <person name="Higgins H."/>
            <person name="Honan T."/>
            <person name="Horn A."/>
            <person name="Houde N."/>
            <person name="Hughes L."/>
            <person name="Hulme W."/>
            <person name="Husby E."/>
            <person name="Iliev I."/>
            <person name="Jaffe D."/>
            <person name="Jones C."/>
            <person name="Kamal M."/>
            <person name="Kamat A."/>
            <person name="Kamvysselis M."/>
            <person name="Karlsson E."/>
            <person name="Kells C."/>
            <person name="Kieu A."/>
            <person name="Kisner P."/>
            <person name="Kodira C."/>
            <person name="Kulbokas E."/>
            <person name="Labutti K."/>
            <person name="Lama D."/>
            <person name="Landers T."/>
            <person name="Leger J."/>
            <person name="Levine S."/>
            <person name="Lewis D."/>
            <person name="Lewis T."/>
            <person name="Lindblad-toh K."/>
            <person name="Liu X."/>
            <person name="Lokyitsang T."/>
            <person name="Lokyitsang Y."/>
            <person name="Lucien O."/>
            <person name="Lui A."/>
            <person name="Ma L.J."/>
            <person name="Mabbitt R."/>
            <person name="Macdonald J."/>
            <person name="Maclean C."/>
            <person name="Major J."/>
            <person name="Manning J."/>
            <person name="Marabella R."/>
            <person name="Maru K."/>
            <person name="Matthews C."/>
            <person name="Mauceli E."/>
            <person name="Mccarthy M."/>
            <person name="Mcdonough S."/>
            <person name="Mcghee T."/>
            <person name="Meldrim J."/>
            <person name="Meneus L."/>
            <person name="Mesirov J."/>
            <person name="Mihalev A."/>
            <person name="Mihova T."/>
            <person name="Mikkelsen T."/>
            <person name="Mlenga V."/>
            <person name="Moru K."/>
            <person name="Mozes J."/>
            <person name="Mulrain L."/>
            <person name="Munson G."/>
            <person name="Naylor J."/>
            <person name="Newes C."/>
            <person name="Nguyen C."/>
            <person name="Nguyen N."/>
            <person name="Nguyen T."/>
            <person name="Nicol R."/>
            <person name="Nielsen C."/>
            <person name="Nizzari M."/>
            <person name="Norbu C."/>
            <person name="Norbu N."/>
            <person name="O'donnell P."/>
            <person name="Okoawo O."/>
            <person name="O'leary S."/>
            <person name="Omotosho B."/>
            <person name="O'neill K."/>
            <person name="Osman S."/>
            <person name="Parker S."/>
            <person name="Perrin D."/>
            <person name="Phunkhang P."/>
            <person name="Piqani B."/>
            <person name="Purcell S."/>
            <person name="Rachupka T."/>
            <person name="Ramasamy U."/>
            <person name="Rameau R."/>
            <person name="Ray V."/>
            <person name="Raymond C."/>
            <person name="Retta R."/>
            <person name="Richardson S."/>
            <person name="Rise C."/>
            <person name="Rodriguez J."/>
            <person name="Rogers J."/>
            <person name="Rogov P."/>
            <person name="Rutman M."/>
            <person name="Schupbach R."/>
            <person name="Seaman C."/>
            <person name="Settipalli S."/>
            <person name="Sharpe T."/>
            <person name="Sheridan J."/>
            <person name="Sherpa N."/>
            <person name="Shi J."/>
            <person name="Smirnov S."/>
            <person name="Smith C."/>
            <person name="Sougnez C."/>
            <person name="Spencer B."/>
            <person name="Stalker J."/>
            <person name="Stange-thomann N."/>
            <person name="Stavropoulos S."/>
            <person name="Stetson K."/>
            <person name="Stone C."/>
            <person name="Stone S."/>
            <person name="Stubbs M."/>
            <person name="Talamas J."/>
            <person name="Tchuinga P."/>
            <person name="Tenzing P."/>
            <person name="Tesfaye S."/>
            <person name="Theodore J."/>
            <person name="Thoulutsang Y."/>
            <person name="Topham K."/>
            <person name="Towey S."/>
            <person name="Tsamla T."/>
            <person name="Tsomo N."/>
            <person name="Vallee D."/>
            <person name="Vassiliev H."/>
            <person name="Venkataraman V."/>
            <person name="Vinson J."/>
            <person name="Vo A."/>
            <person name="Wade C."/>
            <person name="Wang S."/>
            <person name="Wangchuk T."/>
            <person name="Wangdi T."/>
            <person name="Whittaker C."/>
            <person name="Wilkinson J."/>
            <person name="Wu Y."/>
            <person name="Wyman D."/>
            <person name="Yadav S."/>
            <person name="Yang S."/>
            <person name="Yang X."/>
            <person name="Yeager S."/>
            <person name="Yee E."/>
            <person name="Young G."/>
            <person name="Zainoun J."/>
            <person name="Zembeck L."/>
            <person name="Zimmer A."/>
            <person name="Zody M."/>
            <person name="Lander E."/>
        </authorList>
    </citation>
    <scope>NUCLEOTIDE SEQUENCE [LARGE SCALE GENOMIC DNA]</scope>
</reference>
<dbReference type="InterPro" id="IPR029056">
    <property type="entry name" value="Ribokinase-like"/>
</dbReference>
<dbReference type="Gene3D" id="3.40.1190.20">
    <property type="match status" value="1"/>
</dbReference>
<dbReference type="Proteomes" id="UP000007875">
    <property type="component" value="Unassembled WGS sequence"/>
</dbReference>
<keyword evidence="6" id="KW-0324">Glycolysis</keyword>
<keyword evidence="2" id="KW-0808">Transferase</keyword>
<keyword evidence="7" id="KW-0732">Signal</keyword>
<keyword evidence="9" id="KW-1185">Reference proteome</keyword>
<dbReference type="PANTHER" id="PTHR21208">
    <property type="entry name" value="ADP-DEPENDENT GLUCOKINASE"/>
    <property type="match status" value="1"/>
</dbReference>
<dbReference type="SUPFAM" id="SSF53613">
    <property type="entry name" value="Ribokinase-like"/>
    <property type="match status" value="1"/>
</dbReference>
<dbReference type="InterPro" id="IPR007666">
    <property type="entry name" value="ADP_PFK/GK"/>
</dbReference>
<dbReference type="STRING" id="51511.ENSCSAVP00000002252"/>
<keyword evidence="5" id="KW-0460">Magnesium</keyword>
<keyword evidence="1" id="KW-0963">Cytoplasm</keyword>
<dbReference type="InParanoid" id="H2YAA4"/>
<name>H2YAA4_CIOSA</name>
<evidence type="ECO:0000256" key="6">
    <source>
        <dbReference type="ARBA" id="ARBA00023152"/>
    </source>
</evidence>
<dbReference type="Ensembl" id="ENSCSAVT00000002290.1">
    <property type="protein sequence ID" value="ENSCSAVP00000002252.1"/>
    <property type="gene ID" value="ENSCSAVG00000001316.1"/>
</dbReference>
<dbReference type="PROSITE" id="PS51255">
    <property type="entry name" value="ADPK"/>
    <property type="match status" value="1"/>
</dbReference>
<dbReference type="GO" id="GO:0006006">
    <property type="term" value="P:glucose metabolic process"/>
    <property type="evidence" value="ECO:0007669"/>
    <property type="project" value="TreeGrafter"/>
</dbReference>
<organism evidence="8 9">
    <name type="scientific">Ciona savignyi</name>
    <name type="common">Pacific transparent sea squirt</name>
    <dbReference type="NCBI Taxonomy" id="51511"/>
    <lineage>
        <taxon>Eukaryota</taxon>
        <taxon>Metazoa</taxon>
        <taxon>Chordata</taxon>
        <taxon>Tunicata</taxon>
        <taxon>Ascidiacea</taxon>
        <taxon>Phlebobranchia</taxon>
        <taxon>Cionidae</taxon>
        <taxon>Ciona</taxon>
    </lineage>
</organism>
<evidence type="ECO:0000256" key="5">
    <source>
        <dbReference type="ARBA" id="ARBA00022842"/>
    </source>
</evidence>
<dbReference type="GO" id="GO:0046872">
    <property type="term" value="F:metal ion binding"/>
    <property type="evidence" value="ECO:0007669"/>
    <property type="project" value="UniProtKB-KW"/>
</dbReference>
<evidence type="ECO:0000256" key="3">
    <source>
        <dbReference type="ARBA" id="ARBA00022723"/>
    </source>
</evidence>
<evidence type="ECO:0000256" key="4">
    <source>
        <dbReference type="ARBA" id="ARBA00022777"/>
    </source>
</evidence>
<dbReference type="Pfam" id="PF04587">
    <property type="entry name" value="ADP_PFK_GK"/>
    <property type="match status" value="1"/>
</dbReference>
<dbReference type="eggNOG" id="KOG4184">
    <property type="taxonomic scope" value="Eukaryota"/>
</dbReference>
<keyword evidence="4" id="KW-0418">Kinase</keyword>
<dbReference type="GeneTree" id="ENSGT00390000017953"/>
<keyword evidence="3" id="KW-0479">Metal-binding</keyword>
<dbReference type="GO" id="GO:0006096">
    <property type="term" value="P:glycolytic process"/>
    <property type="evidence" value="ECO:0007669"/>
    <property type="project" value="UniProtKB-KW"/>
</dbReference>
<evidence type="ECO:0000256" key="1">
    <source>
        <dbReference type="ARBA" id="ARBA00022490"/>
    </source>
</evidence>
<dbReference type="PANTHER" id="PTHR21208:SF1">
    <property type="entry name" value="ADP-DEPENDENT GLUCOKINASE"/>
    <property type="match status" value="1"/>
</dbReference>
<dbReference type="GO" id="GO:0005783">
    <property type="term" value="C:endoplasmic reticulum"/>
    <property type="evidence" value="ECO:0007669"/>
    <property type="project" value="TreeGrafter"/>
</dbReference>
<feature type="chain" id="PRO_5003578475" description="ADP-dependent glucokinase" evidence="7">
    <location>
        <begin position="23"/>
        <end position="473"/>
    </location>
</feature>
<dbReference type="HOGENOM" id="CLU_032362_0_0_1"/>
<evidence type="ECO:0000313" key="9">
    <source>
        <dbReference type="Proteomes" id="UP000007875"/>
    </source>
</evidence>
<feature type="signal peptide" evidence="7">
    <location>
        <begin position="1"/>
        <end position="22"/>
    </location>
</feature>